<gene>
    <name evidence="3" type="ORF">GCM10009854_22510</name>
</gene>
<accession>A0ABP5T893</accession>
<name>A0ABP5T893_9PSEU</name>
<protein>
    <submittedName>
        <fullName evidence="3">Uncharacterized protein</fullName>
    </submittedName>
</protein>
<dbReference type="Gene3D" id="3.40.50.720">
    <property type="entry name" value="NAD(P)-binding Rossmann-like Domain"/>
    <property type="match status" value="1"/>
</dbReference>
<dbReference type="Pfam" id="PF13561">
    <property type="entry name" value="adh_short_C2"/>
    <property type="match status" value="1"/>
</dbReference>
<evidence type="ECO:0000256" key="2">
    <source>
        <dbReference type="ARBA" id="ARBA00023002"/>
    </source>
</evidence>
<dbReference type="SUPFAM" id="SSF51735">
    <property type="entry name" value="NAD(P)-binding Rossmann-fold domains"/>
    <property type="match status" value="1"/>
</dbReference>
<dbReference type="PRINTS" id="PR00081">
    <property type="entry name" value="GDHRDH"/>
</dbReference>
<dbReference type="InterPro" id="IPR002347">
    <property type="entry name" value="SDR_fam"/>
</dbReference>
<dbReference type="EMBL" id="BAAARA010000007">
    <property type="protein sequence ID" value="GAA2345259.1"/>
    <property type="molecule type" value="Genomic_DNA"/>
</dbReference>
<reference evidence="4" key="1">
    <citation type="journal article" date="2019" name="Int. J. Syst. Evol. Microbiol.">
        <title>The Global Catalogue of Microorganisms (GCM) 10K type strain sequencing project: providing services to taxonomists for standard genome sequencing and annotation.</title>
        <authorList>
            <consortium name="The Broad Institute Genomics Platform"/>
            <consortium name="The Broad Institute Genome Sequencing Center for Infectious Disease"/>
            <person name="Wu L."/>
            <person name="Ma J."/>
        </authorList>
    </citation>
    <scope>NUCLEOTIDE SEQUENCE [LARGE SCALE GENOMIC DNA]</scope>
    <source>
        <strain evidence="4">JCM 16221</strain>
    </source>
</reference>
<evidence type="ECO:0000313" key="4">
    <source>
        <dbReference type="Proteomes" id="UP001501218"/>
    </source>
</evidence>
<dbReference type="PANTHER" id="PTHR42760:SF133">
    <property type="entry name" value="3-OXOACYL-[ACYL-CARRIER-PROTEIN] REDUCTASE"/>
    <property type="match status" value="1"/>
</dbReference>
<keyword evidence="2" id="KW-0560">Oxidoreductase</keyword>
<dbReference type="InterPro" id="IPR036291">
    <property type="entry name" value="NAD(P)-bd_dom_sf"/>
</dbReference>
<comment type="similarity">
    <text evidence="1">Belongs to the short-chain dehydrogenases/reductases (SDR) family.</text>
</comment>
<dbReference type="Proteomes" id="UP001501218">
    <property type="component" value="Unassembled WGS sequence"/>
</dbReference>
<evidence type="ECO:0000256" key="1">
    <source>
        <dbReference type="ARBA" id="ARBA00006484"/>
    </source>
</evidence>
<proteinExistence type="inferred from homology"/>
<organism evidence="3 4">
    <name type="scientific">Saccharopolyspora halophila</name>
    <dbReference type="NCBI Taxonomy" id="405551"/>
    <lineage>
        <taxon>Bacteria</taxon>
        <taxon>Bacillati</taxon>
        <taxon>Actinomycetota</taxon>
        <taxon>Actinomycetes</taxon>
        <taxon>Pseudonocardiales</taxon>
        <taxon>Pseudonocardiaceae</taxon>
        <taxon>Saccharopolyspora</taxon>
    </lineage>
</organism>
<keyword evidence="4" id="KW-1185">Reference proteome</keyword>
<comment type="caution">
    <text evidence="3">The sequence shown here is derived from an EMBL/GenBank/DDBJ whole genome shotgun (WGS) entry which is preliminary data.</text>
</comment>
<sequence length="123" mass="12450">MQHAARRMGAGGRIANISSMSTLWPSPGESARAASKAAVEQLTCVAAKELGARGITVNALSPGPTDTDLLRAALPDGAEAAAGMIPLGRLARPADVADAVALLIGERARWVTGQNVRVTGGPV</sequence>
<dbReference type="PANTHER" id="PTHR42760">
    <property type="entry name" value="SHORT-CHAIN DEHYDROGENASES/REDUCTASES FAMILY MEMBER"/>
    <property type="match status" value="1"/>
</dbReference>
<evidence type="ECO:0000313" key="3">
    <source>
        <dbReference type="EMBL" id="GAA2345259.1"/>
    </source>
</evidence>